<dbReference type="AlphaFoldDB" id="A0A454JJS8"/>
<keyword evidence="3" id="KW-1185">Reference proteome</keyword>
<proteinExistence type="predicted"/>
<dbReference type="EMBL" id="RFAR01000026">
    <property type="protein sequence ID" value="RMC99259.1"/>
    <property type="molecule type" value="Genomic_DNA"/>
</dbReference>
<gene>
    <name evidence="2" type="ORF">EAY64_07770</name>
</gene>
<organism evidence="2 3">
    <name type="scientific">Aquitalea palustris</name>
    <dbReference type="NCBI Taxonomy" id="2480983"/>
    <lineage>
        <taxon>Bacteria</taxon>
        <taxon>Pseudomonadati</taxon>
        <taxon>Pseudomonadota</taxon>
        <taxon>Betaproteobacteria</taxon>
        <taxon>Neisseriales</taxon>
        <taxon>Chromobacteriaceae</taxon>
        <taxon>Aquitalea</taxon>
    </lineage>
</organism>
<dbReference type="InterPro" id="IPR025737">
    <property type="entry name" value="FApF"/>
</dbReference>
<protein>
    <submittedName>
        <fullName evidence="2">Phenol degradation protein meta</fullName>
    </submittedName>
</protein>
<evidence type="ECO:0000313" key="3">
    <source>
        <dbReference type="Proteomes" id="UP000274139"/>
    </source>
</evidence>
<accession>A0A454JJS8</accession>
<dbReference type="RefSeq" id="WP_103524210.1">
    <property type="nucleotide sequence ID" value="NZ_JAIZDC010000003.1"/>
</dbReference>
<reference evidence="2 3" key="1">
    <citation type="submission" date="2018-10" db="EMBL/GenBank/DDBJ databases">
        <title>Draft genome sequence of Aquitalea MWU14-2217 isolated from a wild cranberry bog in Provincetown, Massachusetts.</title>
        <authorList>
            <person name="Ebadzadsahrai G."/>
            <person name="Soby S."/>
        </authorList>
    </citation>
    <scope>NUCLEOTIDE SEQUENCE [LARGE SCALE GENOMIC DNA]</scope>
    <source>
        <strain evidence="2 3">MWU14-2217</strain>
    </source>
</reference>
<name>A0A454JJS8_9NEIS</name>
<keyword evidence="1" id="KW-0732">Signal</keyword>
<dbReference type="Pfam" id="PF13557">
    <property type="entry name" value="Phenol_MetA_deg"/>
    <property type="match status" value="1"/>
</dbReference>
<sequence>MRIKQSMPLLAASLLAGVMLSSAAQATQSGADTIGVGAEGFLAGALPPAGWYGVFYYNHYHASQFNNGAGESSVPGFGLTADVVIPRLLYMSDSQLWGGRLGGFVLTALPTLSLDAGGQHASRSGLGDSVVGPLLAWGDEGPLHSVLALDISLPTGSYDQHSMLNLGNNYYSLRPVLALSWLPASGWEASAKITYTFNSKNRATDYQSGQLFHFDYALSYAIRPDWRLGVNGYFVKQTTDDTQHGQAVNGDGFRGQAFAIGPAARVQLGKAGLEVRLLKEFAVRNRPEGSSLWAKLVLPF</sequence>
<dbReference type="OrthoDB" id="8639774at2"/>
<dbReference type="Proteomes" id="UP000274139">
    <property type="component" value="Unassembled WGS sequence"/>
</dbReference>
<feature type="chain" id="PRO_5019022849" evidence="1">
    <location>
        <begin position="27"/>
        <end position="300"/>
    </location>
</feature>
<feature type="signal peptide" evidence="1">
    <location>
        <begin position="1"/>
        <end position="26"/>
    </location>
</feature>
<evidence type="ECO:0000256" key="1">
    <source>
        <dbReference type="SAM" id="SignalP"/>
    </source>
</evidence>
<comment type="caution">
    <text evidence="2">The sequence shown here is derived from an EMBL/GenBank/DDBJ whole genome shotgun (WGS) entry which is preliminary data.</text>
</comment>
<evidence type="ECO:0000313" key="2">
    <source>
        <dbReference type="EMBL" id="RMC99259.1"/>
    </source>
</evidence>